<dbReference type="PANTHER" id="PTHR11070">
    <property type="entry name" value="UVRD / RECB / PCRA DNA HELICASE FAMILY MEMBER"/>
    <property type="match status" value="1"/>
</dbReference>
<keyword evidence="6" id="KW-0413">Isomerase</keyword>
<dbReference type="Gene3D" id="1.10.10.160">
    <property type="match status" value="1"/>
</dbReference>
<dbReference type="Proteomes" id="UP000298264">
    <property type="component" value="Unassembled WGS sequence"/>
</dbReference>
<evidence type="ECO:0000256" key="6">
    <source>
        <dbReference type="ARBA" id="ARBA00023235"/>
    </source>
</evidence>
<keyword evidence="2 10" id="KW-0547">Nucleotide-binding</keyword>
<comment type="caution">
    <text evidence="13">The sequence shown here is derived from an EMBL/GenBank/DDBJ whole genome shotgun (WGS) entry which is preliminary data.</text>
</comment>
<evidence type="ECO:0000256" key="2">
    <source>
        <dbReference type="ARBA" id="ARBA00022741"/>
    </source>
</evidence>
<evidence type="ECO:0000259" key="11">
    <source>
        <dbReference type="PROSITE" id="PS51198"/>
    </source>
</evidence>
<keyword evidence="5 10" id="KW-0067">ATP-binding</keyword>
<evidence type="ECO:0000256" key="1">
    <source>
        <dbReference type="ARBA" id="ARBA00009922"/>
    </source>
</evidence>
<dbReference type="Pfam" id="PF13361">
    <property type="entry name" value="UvrD_C"/>
    <property type="match status" value="1"/>
</dbReference>
<dbReference type="InterPro" id="IPR013986">
    <property type="entry name" value="DExx_box_DNA_helicase_dom_sf"/>
</dbReference>
<evidence type="ECO:0000256" key="5">
    <source>
        <dbReference type="ARBA" id="ARBA00022840"/>
    </source>
</evidence>
<keyword evidence="3 10" id="KW-0378">Hydrolase</keyword>
<dbReference type="GO" id="GO:0003677">
    <property type="term" value="F:DNA binding"/>
    <property type="evidence" value="ECO:0007669"/>
    <property type="project" value="InterPro"/>
</dbReference>
<proteinExistence type="inferred from homology"/>
<evidence type="ECO:0000256" key="7">
    <source>
        <dbReference type="ARBA" id="ARBA00034617"/>
    </source>
</evidence>
<feature type="domain" description="UvrD-like helicase ATP-binding" evidence="11">
    <location>
        <begin position="8"/>
        <end position="292"/>
    </location>
</feature>
<dbReference type="OrthoDB" id="9810135at2"/>
<dbReference type="PROSITE" id="PS51217">
    <property type="entry name" value="UVRD_HELICASE_CTER"/>
    <property type="match status" value="1"/>
</dbReference>
<evidence type="ECO:0000256" key="8">
    <source>
        <dbReference type="ARBA" id="ARBA00034808"/>
    </source>
</evidence>
<evidence type="ECO:0000256" key="9">
    <source>
        <dbReference type="ARBA" id="ARBA00048988"/>
    </source>
</evidence>
<dbReference type="CDD" id="cd17932">
    <property type="entry name" value="DEXQc_UvrD"/>
    <property type="match status" value="1"/>
</dbReference>
<name>A0A4R9LL31_9LEPT</name>
<dbReference type="GO" id="GO:0005524">
    <property type="term" value="F:ATP binding"/>
    <property type="evidence" value="ECO:0007669"/>
    <property type="project" value="UniProtKB-UniRule"/>
</dbReference>
<dbReference type="AlphaFoldDB" id="A0A4R9LL31"/>
<gene>
    <name evidence="13" type="ORF">EHS11_15570</name>
</gene>
<protein>
    <recommendedName>
        <fullName evidence="8">DNA 3'-5' helicase</fullName>
        <ecNumber evidence="8">5.6.2.4</ecNumber>
    </recommendedName>
</protein>
<sequence>MIPVKKETTLNSAQKEAALLTGFPVLVIAGAGTGKTNTLVHRLLHLVQSGEDPKSLLLLTFTRRAAKEMLQRASALLDTRMNSVTGGTFHSFCHLFLRKYIQILGYSPNFSILDEEDAIQLTGMARDSVLMQKQTKRFPKKETLHEILSSSFNNQISIEKVLTKDYSQFLSQIKEIQTIKEKYESLKIQNQSVDFDDLLGLTRQILVENENIRKYLSGVYKHILVDEYQDTNRIQAHIACLLASIHENIMVVGDDAQCIYGFRGANVRNILDFPKIFPNAKKITLEENYRSSSPILHLANSALSKFVEKYDKNLFTKKETPSKKPVYMKLTNGEKEAVFISENILEQNESGIVFKDIAILVRSGWHANLIELELNHKGIPYRKFGGRKFLEQSHIKDVISYLKVLLNAKDWLSWNRILNLEPGVGPKQTGLFLNLLQKDSLELENLFWKEDSFWIGFQNEAKSNISKLLDRLLQIGKGGPISPPKALESILEYYLPLLEQIYDDSKKRSDDLESLNLLTKEYAELSDYLGFLSLETTESLLDSPDKDREEEGYVTVSTVHSAKGLEWKVVYFVHLLEGQLPSNWIRTVEDLEEERRLFYVGITRAKEELYLTAPLQLEKKNIQFQSVTRFLSELENLDELVETREYDNKPSDAIKPENMQKQGRFQDIQNYFLN</sequence>
<organism evidence="13 14">
    <name type="scientific">Leptospira ilyithenensis</name>
    <dbReference type="NCBI Taxonomy" id="2484901"/>
    <lineage>
        <taxon>Bacteria</taxon>
        <taxon>Pseudomonadati</taxon>
        <taxon>Spirochaetota</taxon>
        <taxon>Spirochaetia</taxon>
        <taxon>Leptospirales</taxon>
        <taxon>Leptospiraceae</taxon>
        <taxon>Leptospira</taxon>
    </lineage>
</organism>
<evidence type="ECO:0000256" key="3">
    <source>
        <dbReference type="ARBA" id="ARBA00022801"/>
    </source>
</evidence>
<dbReference type="Gene3D" id="3.40.50.300">
    <property type="entry name" value="P-loop containing nucleotide triphosphate hydrolases"/>
    <property type="match status" value="2"/>
</dbReference>
<dbReference type="InterPro" id="IPR014016">
    <property type="entry name" value="UvrD-like_ATP-bd"/>
</dbReference>
<keyword evidence="14" id="KW-1185">Reference proteome</keyword>
<dbReference type="InterPro" id="IPR000212">
    <property type="entry name" value="DNA_helicase_UvrD/REP"/>
</dbReference>
<evidence type="ECO:0000256" key="10">
    <source>
        <dbReference type="PROSITE-ProRule" id="PRU00560"/>
    </source>
</evidence>
<dbReference type="InterPro" id="IPR014017">
    <property type="entry name" value="DNA_helicase_UvrD-like_C"/>
</dbReference>
<dbReference type="PANTHER" id="PTHR11070:SF3">
    <property type="entry name" value="DNA 3'-5' HELICASE"/>
    <property type="match status" value="1"/>
</dbReference>
<reference evidence="13" key="1">
    <citation type="journal article" date="2019" name="PLoS Negl. Trop. Dis.">
        <title>Revisiting the worldwide diversity of Leptospira species in the environment.</title>
        <authorList>
            <person name="Vincent A.T."/>
            <person name="Schiettekatte O."/>
            <person name="Bourhy P."/>
            <person name="Veyrier F.J."/>
            <person name="Picardeau M."/>
        </authorList>
    </citation>
    <scope>NUCLEOTIDE SEQUENCE [LARGE SCALE GENOMIC DNA]</scope>
    <source>
        <strain evidence="13">201400974</strain>
    </source>
</reference>
<dbReference type="GO" id="GO:0005829">
    <property type="term" value="C:cytosol"/>
    <property type="evidence" value="ECO:0007669"/>
    <property type="project" value="TreeGrafter"/>
</dbReference>
<evidence type="ECO:0000259" key="12">
    <source>
        <dbReference type="PROSITE" id="PS51217"/>
    </source>
</evidence>
<dbReference type="Gene3D" id="1.10.486.10">
    <property type="entry name" value="PCRA, domain 4"/>
    <property type="match status" value="1"/>
</dbReference>
<evidence type="ECO:0000256" key="4">
    <source>
        <dbReference type="ARBA" id="ARBA00022806"/>
    </source>
</evidence>
<dbReference type="SUPFAM" id="SSF52540">
    <property type="entry name" value="P-loop containing nucleoside triphosphate hydrolases"/>
    <property type="match status" value="1"/>
</dbReference>
<dbReference type="PROSITE" id="PS51198">
    <property type="entry name" value="UVRD_HELICASE_ATP_BIND"/>
    <property type="match status" value="1"/>
</dbReference>
<keyword evidence="4 10" id="KW-0347">Helicase</keyword>
<evidence type="ECO:0000313" key="14">
    <source>
        <dbReference type="Proteomes" id="UP000298264"/>
    </source>
</evidence>
<dbReference type="Pfam" id="PF00580">
    <property type="entry name" value="UvrD-helicase"/>
    <property type="match status" value="1"/>
</dbReference>
<feature type="binding site" evidence="10">
    <location>
        <begin position="29"/>
        <end position="36"/>
    </location>
    <ligand>
        <name>ATP</name>
        <dbReference type="ChEBI" id="CHEBI:30616"/>
    </ligand>
</feature>
<dbReference type="EC" id="5.6.2.4" evidence="8"/>
<dbReference type="GO" id="GO:0000725">
    <property type="term" value="P:recombinational repair"/>
    <property type="evidence" value="ECO:0007669"/>
    <property type="project" value="TreeGrafter"/>
</dbReference>
<evidence type="ECO:0000313" key="13">
    <source>
        <dbReference type="EMBL" id="TGN08326.1"/>
    </source>
</evidence>
<dbReference type="InterPro" id="IPR027417">
    <property type="entry name" value="P-loop_NTPase"/>
</dbReference>
<dbReference type="GO" id="GO:0043138">
    <property type="term" value="F:3'-5' DNA helicase activity"/>
    <property type="evidence" value="ECO:0007669"/>
    <property type="project" value="UniProtKB-EC"/>
</dbReference>
<comment type="catalytic activity">
    <reaction evidence="7">
        <text>Couples ATP hydrolysis with the unwinding of duplex DNA by translocating in the 3'-5' direction.</text>
        <dbReference type="EC" id="5.6.2.4"/>
    </reaction>
</comment>
<comment type="catalytic activity">
    <reaction evidence="9">
        <text>ATP + H2O = ADP + phosphate + H(+)</text>
        <dbReference type="Rhea" id="RHEA:13065"/>
        <dbReference type="ChEBI" id="CHEBI:15377"/>
        <dbReference type="ChEBI" id="CHEBI:15378"/>
        <dbReference type="ChEBI" id="CHEBI:30616"/>
        <dbReference type="ChEBI" id="CHEBI:43474"/>
        <dbReference type="ChEBI" id="CHEBI:456216"/>
        <dbReference type="EC" id="5.6.2.4"/>
    </reaction>
</comment>
<dbReference type="GO" id="GO:0016887">
    <property type="term" value="F:ATP hydrolysis activity"/>
    <property type="evidence" value="ECO:0007669"/>
    <property type="project" value="RHEA"/>
</dbReference>
<accession>A0A4R9LL31</accession>
<comment type="similarity">
    <text evidence="1">Belongs to the helicase family. UvrD subfamily.</text>
</comment>
<dbReference type="RefSeq" id="WP_135765278.1">
    <property type="nucleotide sequence ID" value="NZ_RQHV01000061.1"/>
</dbReference>
<dbReference type="EMBL" id="RQHV01000061">
    <property type="protein sequence ID" value="TGN08326.1"/>
    <property type="molecule type" value="Genomic_DNA"/>
</dbReference>
<feature type="domain" description="UvrD-like helicase C-terminal" evidence="12">
    <location>
        <begin position="293"/>
        <end position="564"/>
    </location>
</feature>